<feature type="transmembrane region" description="Helical" evidence="12">
    <location>
        <begin position="167"/>
        <end position="189"/>
    </location>
</feature>
<evidence type="ECO:0000259" key="13">
    <source>
        <dbReference type="PROSITE" id="PS50109"/>
    </source>
</evidence>
<keyword evidence="6" id="KW-0547">Nucleotide-binding</keyword>
<dbReference type="InterPro" id="IPR003594">
    <property type="entry name" value="HATPase_dom"/>
</dbReference>
<dbReference type="Pfam" id="PF02518">
    <property type="entry name" value="HATPase_c"/>
    <property type="match status" value="1"/>
</dbReference>
<dbReference type="SUPFAM" id="SSF52172">
    <property type="entry name" value="CheY-like"/>
    <property type="match status" value="1"/>
</dbReference>
<dbReference type="PANTHER" id="PTHR43065:SF46">
    <property type="entry name" value="C4-DICARBOXYLATE TRANSPORT SENSOR PROTEIN DCTB"/>
    <property type="match status" value="1"/>
</dbReference>
<keyword evidence="12" id="KW-0472">Membrane</keyword>
<dbReference type="Gene3D" id="6.10.340.10">
    <property type="match status" value="1"/>
</dbReference>
<dbReference type="PRINTS" id="PR00344">
    <property type="entry name" value="BCTRLSENSOR"/>
</dbReference>
<dbReference type="PANTHER" id="PTHR43065">
    <property type="entry name" value="SENSOR HISTIDINE KINASE"/>
    <property type="match status" value="1"/>
</dbReference>
<dbReference type="GO" id="GO:0005524">
    <property type="term" value="F:ATP binding"/>
    <property type="evidence" value="ECO:0007669"/>
    <property type="project" value="UniProtKB-KW"/>
</dbReference>
<dbReference type="SMART" id="SM00304">
    <property type="entry name" value="HAMP"/>
    <property type="match status" value="1"/>
</dbReference>
<accession>A0A1W2DF78</accession>
<organism evidence="16 17">
    <name type="scientific">Desulfocicer vacuolatum DSM 3385</name>
    <dbReference type="NCBI Taxonomy" id="1121400"/>
    <lineage>
        <taxon>Bacteria</taxon>
        <taxon>Pseudomonadati</taxon>
        <taxon>Thermodesulfobacteriota</taxon>
        <taxon>Desulfobacteria</taxon>
        <taxon>Desulfobacterales</taxon>
        <taxon>Desulfobacteraceae</taxon>
        <taxon>Desulfocicer</taxon>
    </lineage>
</organism>
<dbReference type="Gene3D" id="3.30.565.10">
    <property type="entry name" value="Histidine kinase-like ATPase, C-terminal domain"/>
    <property type="match status" value="1"/>
</dbReference>
<evidence type="ECO:0000256" key="4">
    <source>
        <dbReference type="ARBA" id="ARBA00022553"/>
    </source>
</evidence>
<dbReference type="SUPFAM" id="SSF158472">
    <property type="entry name" value="HAMP domain-like"/>
    <property type="match status" value="1"/>
</dbReference>
<dbReference type="InterPro" id="IPR003661">
    <property type="entry name" value="HisK_dim/P_dom"/>
</dbReference>
<keyword evidence="8" id="KW-0067">ATP-binding</keyword>
<dbReference type="OrthoDB" id="45683at2"/>
<protein>
    <recommendedName>
        <fullName evidence="3">histidine kinase</fullName>
        <ecNumber evidence="3">2.7.13.3</ecNumber>
    </recommendedName>
</protein>
<dbReference type="PROSITE" id="PS50885">
    <property type="entry name" value="HAMP"/>
    <property type="match status" value="1"/>
</dbReference>
<dbReference type="AlphaFoldDB" id="A0A1W2DF78"/>
<evidence type="ECO:0000256" key="12">
    <source>
        <dbReference type="SAM" id="Phobius"/>
    </source>
</evidence>
<evidence type="ECO:0000256" key="8">
    <source>
        <dbReference type="ARBA" id="ARBA00022840"/>
    </source>
</evidence>
<dbReference type="InterPro" id="IPR004358">
    <property type="entry name" value="Sig_transdc_His_kin-like_C"/>
</dbReference>
<dbReference type="InterPro" id="IPR036097">
    <property type="entry name" value="HisK_dim/P_sf"/>
</dbReference>
<feature type="modified residue" description="4-aspartylphosphate" evidence="10">
    <location>
        <position position="624"/>
    </location>
</feature>
<dbReference type="InterPro" id="IPR001789">
    <property type="entry name" value="Sig_transdc_resp-reg_receiver"/>
</dbReference>
<sequence>MKLSSLRIKISAAIMVTVFFISLSIAALLYPFEKERRHTHLKNIHVLLTAVFNQKEDQIANEIYADQKEALVISLKELKKIEKISHILLYNTKGQVMTSTGPGADILKLFATIDLNAIESAAEFSRLKYMENHYANFFSPIEVIGVHVGYIRILYSLNAFEKESQMVVFFFGILFFVLLVIIICLNMFLSHCVILPTSRLRDAMGQLQTGELGTQVSISSRDEIGQMASAFNEMSQMLYEQKEKLTRAITAKDTYALKLKKSNAALELLNKNLETRVRERTAELSKSNRHLQEEIDERQRAYREKRELEKRLDRSKKMETLGLLAGGVAHDLNNVLSGIVSYPDLLLLDLSPDDPGYGPIMTIKNSGQKAAAIVQDLLTLTRRGVICNEVVNVNAIISEYFTSPEHQRLILFHSNITVEVLLQEDLFNIQGSPLHLKKTVMNLVSNAAEAQPDGGSIQVSTYNRYVDKPIQGYQLIKEGDYVILEVKDHGMGISEHDREKIFEPFYTKKIMGRSGTGLGMAVVWGTIQDHRGYINIKSELNRGTTFELFFPITRKHSAKQEDIPSLASHMGNRERILIIDDVKEQVEIATMILKKLNYTPVSVSSGEKAVKYLESHCVDLLILDMIMAPGMDGLETYKKIIETHPGQKALIVSGYAENHRVKTLQQLGAGPYIKKPYTIEKLGRAIKDELLRREPI</sequence>
<dbReference type="SUPFAM" id="SSF55874">
    <property type="entry name" value="ATPase domain of HSP90 chaperone/DNA topoisomerase II/histidine kinase"/>
    <property type="match status" value="1"/>
</dbReference>
<evidence type="ECO:0000256" key="7">
    <source>
        <dbReference type="ARBA" id="ARBA00022777"/>
    </source>
</evidence>
<feature type="coiled-coil region" evidence="11">
    <location>
        <begin position="256"/>
        <end position="318"/>
    </location>
</feature>
<feature type="domain" description="HAMP" evidence="15">
    <location>
        <begin position="196"/>
        <end position="243"/>
    </location>
</feature>
<dbReference type="CDD" id="cd00156">
    <property type="entry name" value="REC"/>
    <property type="match status" value="1"/>
</dbReference>
<dbReference type="SMART" id="SM00387">
    <property type="entry name" value="HATPase_c"/>
    <property type="match status" value="1"/>
</dbReference>
<keyword evidence="4 10" id="KW-0597">Phosphoprotein</keyword>
<dbReference type="InterPro" id="IPR003660">
    <property type="entry name" value="HAMP_dom"/>
</dbReference>
<evidence type="ECO:0000256" key="9">
    <source>
        <dbReference type="ARBA" id="ARBA00023012"/>
    </source>
</evidence>
<evidence type="ECO:0000256" key="2">
    <source>
        <dbReference type="ARBA" id="ARBA00004370"/>
    </source>
</evidence>
<dbReference type="GO" id="GO:0016020">
    <property type="term" value="C:membrane"/>
    <property type="evidence" value="ECO:0007669"/>
    <property type="project" value="UniProtKB-SubCell"/>
</dbReference>
<keyword evidence="12" id="KW-1133">Transmembrane helix</keyword>
<dbReference type="SUPFAM" id="SSF47384">
    <property type="entry name" value="Homodimeric domain of signal transducing histidine kinase"/>
    <property type="match status" value="1"/>
</dbReference>
<dbReference type="InterPro" id="IPR005467">
    <property type="entry name" value="His_kinase_dom"/>
</dbReference>
<keyword evidence="5" id="KW-0808">Transferase</keyword>
<evidence type="ECO:0000256" key="10">
    <source>
        <dbReference type="PROSITE-ProRule" id="PRU00169"/>
    </source>
</evidence>
<keyword evidence="17" id="KW-1185">Reference proteome</keyword>
<dbReference type="InterPro" id="IPR011006">
    <property type="entry name" value="CheY-like_superfamily"/>
</dbReference>
<keyword evidence="12" id="KW-0812">Transmembrane</keyword>
<feature type="domain" description="Response regulatory" evidence="14">
    <location>
        <begin position="575"/>
        <end position="690"/>
    </location>
</feature>
<dbReference type="Pfam" id="PF00072">
    <property type="entry name" value="Response_reg"/>
    <property type="match status" value="1"/>
</dbReference>
<gene>
    <name evidence="16" type="ORF">SAMN02746065_11757</name>
</gene>
<evidence type="ECO:0000256" key="11">
    <source>
        <dbReference type="SAM" id="Coils"/>
    </source>
</evidence>
<comment type="subcellular location">
    <subcellularLocation>
        <location evidence="2">Membrane</location>
    </subcellularLocation>
</comment>
<dbReference type="CDD" id="cd00082">
    <property type="entry name" value="HisKA"/>
    <property type="match status" value="1"/>
</dbReference>
<keyword evidence="11" id="KW-0175">Coiled coil</keyword>
<evidence type="ECO:0000256" key="1">
    <source>
        <dbReference type="ARBA" id="ARBA00000085"/>
    </source>
</evidence>
<dbReference type="CDD" id="cd06225">
    <property type="entry name" value="HAMP"/>
    <property type="match status" value="1"/>
</dbReference>
<dbReference type="PROSITE" id="PS50110">
    <property type="entry name" value="RESPONSE_REGULATORY"/>
    <property type="match status" value="1"/>
</dbReference>
<reference evidence="16 17" key="1">
    <citation type="submission" date="2017-04" db="EMBL/GenBank/DDBJ databases">
        <authorList>
            <person name="Afonso C.L."/>
            <person name="Miller P.J."/>
            <person name="Scott M.A."/>
            <person name="Spackman E."/>
            <person name="Goraichik I."/>
            <person name="Dimitrov K.M."/>
            <person name="Suarez D.L."/>
            <person name="Swayne D.E."/>
        </authorList>
    </citation>
    <scope>NUCLEOTIDE SEQUENCE [LARGE SCALE GENOMIC DNA]</scope>
    <source>
        <strain evidence="16 17">DSM 3385</strain>
    </source>
</reference>
<dbReference type="Gene3D" id="3.40.50.2300">
    <property type="match status" value="1"/>
</dbReference>
<dbReference type="SMART" id="SM00448">
    <property type="entry name" value="REC"/>
    <property type="match status" value="1"/>
</dbReference>
<evidence type="ECO:0000256" key="3">
    <source>
        <dbReference type="ARBA" id="ARBA00012438"/>
    </source>
</evidence>
<dbReference type="RefSeq" id="WP_084070235.1">
    <property type="nucleotide sequence ID" value="NZ_FWXY01000017.1"/>
</dbReference>
<evidence type="ECO:0000256" key="6">
    <source>
        <dbReference type="ARBA" id="ARBA00022741"/>
    </source>
</evidence>
<dbReference type="PROSITE" id="PS50109">
    <property type="entry name" value="HIS_KIN"/>
    <property type="match status" value="1"/>
</dbReference>
<dbReference type="InterPro" id="IPR036890">
    <property type="entry name" value="HATPase_C_sf"/>
</dbReference>
<name>A0A1W2DF78_9BACT</name>
<comment type="catalytic activity">
    <reaction evidence="1">
        <text>ATP + protein L-histidine = ADP + protein N-phospho-L-histidine.</text>
        <dbReference type="EC" id="2.7.13.3"/>
    </reaction>
</comment>
<feature type="transmembrane region" description="Helical" evidence="12">
    <location>
        <begin position="12"/>
        <end position="32"/>
    </location>
</feature>
<dbReference type="GO" id="GO:0000155">
    <property type="term" value="F:phosphorelay sensor kinase activity"/>
    <property type="evidence" value="ECO:0007669"/>
    <property type="project" value="InterPro"/>
</dbReference>
<dbReference type="Proteomes" id="UP000192418">
    <property type="component" value="Unassembled WGS sequence"/>
</dbReference>
<evidence type="ECO:0000259" key="14">
    <source>
        <dbReference type="PROSITE" id="PS50110"/>
    </source>
</evidence>
<keyword evidence="7" id="KW-0418">Kinase</keyword>
<evidence type="ECO:0000259" key="15">
    <source>
        <dbReference type="PROSITE" id="PS50885"/>
    </source>
</evidence>
<evidence type="ECO:0000313" key="17">
    <source>
        <dbReference type="Proteomes" id="UP000192418"/>
    </source>
</evidence>
<dbReference type="Gene3D" id="1.10.287.130">
    <property type="match status" value="1"/>
</dbReference>
<dbReference type="STRING" id="1121400.SAMN02746065_11757"/>
<feature type="domain" description="Histidine kinase" evidence="13">
    <location>
        <begin position="327"/>
        <end position="554"/>
    </location>
</feature>
<keyword evidence="9" id="KW-0902">Two-component regulatory system</keyword>
<dbReference type="EMBL" id="FWXY01000017">
    <property type="protein sequence ID" value="SMC96209.1"/>
    <property type="molecule type" value="Genomic_DNA"/>
</dbReference>
<evidence type="ECO:0000256" key="5">
    <source>
        <dbReference type="ARBA" id="ARBA00022679"/>
    </source>
</evidence>
<dbReference type="Pfam" id="PF00672">
    <property type="entry name" value="HAMP"/>
    <property type="match status" value="1"/>
</dbReference>
<proteinExistence type="predicted"/>
<dbReference type="EC" id="2.7.13.3" evidence="3"/>
<evidence type="ECO:0000313" key="16">
    <source>
        <dbReference type="EMBL" id="SMC96209.1"/>
    </source>
</evidence>